<accession>A0A099UE98</accession>
<keyword evidence="2" id="KW-0813">Transport</keyword>
<dbReference type="Gene3D" id="3.40.50.1980">
    <property type="entry name" value="Nitrogenase molybdenum iron protein domain"/>
    <property type="match status" value="2"/>
</dbReference>
<dbReference type="GeneID" id="78151355"/>
<dbReference type="GO" id="GO:0030001">
    <property type="term" value="P:metal ion transport"/>
    <property type="evidence" value="ECO:0007669"/>
    <property type="project" value="InterPro"/>
</dbReference>
<evidence type="ECO:0000313" key="4">
    <source>
        <dbReference type="EMBL" id="CUU40030.1"/>
    </source>
</evidence>
<dbReference type="AlphaFoldDB" id="A0A099UE98"/>
<name>A0A099UE98_9HELI</name>
<evidence type="ECO:0000256" key="1">
    <source>
        <dbReference type="ARBA" id="ARBA00011028"/>
    </source>
</evidence>
<keyword evidence="3" id="KW-0732">Signal</keyword>
<dbReference type="KEGG" id="hty:BN2458_PEG1145"/>
<dbReference type="Proteomes" id="UP000029925">
    <property type="component" value="Unassembled WGS sequence"/>
</dbReference>
<dbReference type="OrthoDB" id="9810636at2"/>
<evidence type="ECO:0000313" key="5">
    <source>
        <dbReference type="EMBL" id="TLD78692.1"/>
    </source>
</evidence>
<sequence>MKIIITLCLCIMSMFAKEISPIKVLVSVLPQKEMIERIGGEYVKVEVLVPAGKSPEIYEPSIAQMRHIEDSHIFFGVGMPFESAWLKRFKNTNPSLIYYNLADPFVDSKNTESQHTAHKHTHNPHIWLSLKASILHTQIIAQTLSKINKEQTAFFMQNAKLLESKLHSIQKRTAHIFSLDTAQKSFIIYHPALKYWSEEFHIKELSLENEGKELKGRDLSALIQEAKKQKIASIFIQPEFAKSRAKSFANELDLNIIELDVLRQDWLLSLQEIACQVAFSLSSTQSKSCVQAYFKDEL</sequence>
<evidence type="ECO:0000256" key="3">
    <source>
        <dbReference type="ARBA" id="ARBA00022729"/>
    </source>
</evidence>
<protein>
    <submittedName>
        <fullName evidence="4 5">ABC transporter</fullName>
    </submittedName>
</protein>
<reference evidence="7" key="3">
    <citation type="submission" date="2015-11" db="EMBL/GenBank/DDBJ databases">
        <authorList>
            <person name="Anvar S.Y."/>
        </authorList>
    </citation>
    <scope>NUCLEOTIDE SEQUENCE [LARGE SCALE GENOMIC DNA]</scope>
</reference>
<dbReference type="RefSeq" id="WP_034343717.1">
    <property type="nucleotide sequence ID" value="NZ_CAOLUG010000013.1"/>
</dbReference>
<reference evidence="4" key="2">
    <citation type="submission" date="2015-11" db="EMBL/GenBank/DDBJ databases">
        <authorList>
            <person name="Zhang Y."/>
            <person name="Guo Z."/>
        </authorList>
    </citation>
    <scope>NUCLEOTIDE SEQUENCE</scope>
    <source>
        <strain evidence="4">1</strain>
    </source>
</reference>
<dbReference type="InterPro" id="IPR006127">
    <property type="entry name" value="ZnuA-like"/>
</dbReference>
<evidence type="ECO:0000313" key="6">
    <source>
        <dbReference type="Proteomes" id="UP000029925"/>
    </source>
</evidence>
<dbReference type="STRING" id="76936.BN2458_PEG1145"/>
<comment type="similarity">
    <text evidence="1">Belongs to the bacterial solute-binding protein 9 family.</text>
</comment>
<proteinExistence type="inferred from homology"/>
<dbReference type="EMBL" id="JRPF02000004">
    <property type="protein sequence ID" value="TLD78692.1"/>
    <property type="molecule type" value="Genomic_DNA"/>
</dbReference>
<evidence type="ECO:0000256" key="2">
    <source>
        <dbReference type="ARBA" id="ARBA00022448"/>
    </source>
</evidence>
<keyword evidence="6" id="KW-1185">Reference proteome</keyword>
<dbReference type="PANTHER" id="PTHR42953:SF3">
    <property type="entry name" value="HIGH-AFFINITY ZINC UPTAKE SYSTEM PROTEIN ZNUA"/>
    <property type="match status" value="1"/>
</dbReference>
<reference evidence="5 6" key="1">
    <citation type="journal article" date="2014" name="Genome Announc.">
        <title>Draft genome sequences of eight enterohepatic helicobacter species isolated from both laboratory and wild rodents.</title>
        <authorList>
            <person name="Sheh A."/>
            <person name="Shen Z."/>
            <person name="Fox J.G."/>
        </authorList>
    </citation>
    <scope>NUCLEOTIDE SEQUENCE [LARGE SCALE GENOMIC DNA]</scope>
    <source>
        <strain evidence="5 6">MIT 98-6810</strain>
    </source>
</reference>
<evidence type="ECO:0000313" key="7">
    <source>
        <dbReference type="Proteomes" id="UP000064525"/>
    </source>
</evidence>
<dbReference type="Pfam" id="PF01297">
    <property type="entry name" value="ZnuA"/>
    <property type="match status" value="1"/>
</dbReference>
<dbReference type="GO" id="GO:0046872">
    <property type="term" value="F:metal ion binding"/>
    <property type="evidence" value="ECO:0007669"/>
    <property type="project" value="InterPro"/>
</dbReference>
<dbReference type="PATRIC" id="fig|76936.10.peg.1117"/>
<dbReference type="SUPFAM" id="SSF53807">
    <property type="entry name" value="Helical backbone' metal receptor"/>
    <property type="match status" value="1"/>
</dbReference>
<organism evidence="4 7">
    <name type="scientific">Helicobacter typhlonius</name>
    <dbReference type="NCBI Taxonomy" id="76936"/>
    <lineage>
        <taxon>Bacteria</taxon>
        <taxon>Pseudomonadati</taxon>
        <taxon>Campylobacterota</taxon>
        <taxon>Epsilonproteobacteria</taxon>
        <taxon>Campylobacterales</taxon>
        <taxon>Helicobacteraceae</taxon>
        <taxon>Helicobacter</taxon>
    </lineage>
</organism>
<dbReference type="InterPro" id="IPR050492">
    <property type="entry name" value="Bact_metal-bind_prot9"/>
</dbReference>
<dbReference type="Proteomes" id="UP000064525">
    <property type="component" value="Chromosome I"/>
</dbReference>
<dbReference type="EMBL" id="LN907858">
    <property type="protein sequence ID" value="CUU40030.1"/>
    <property type="molecule type" value="Genomic_DNA"/>
</dbReference>
<dbReference type="PANTHER" id="PTHR42953">
    <property type="entry name" value="HIGH-AFFINITY ZINC UPTAKE SYSTEM PROTEIN ZNUA-RELATED"/>
    <property type="match status" value="1"/>
</dbReference>
<gene>
    <name evidence="4" type="ORF">BN2458_PEG1145</name>
    <name evidence="5" type="ORF">LS75_005145</name>
</gene>